<dbReference type="PANTHER" id="PTHR47152">
    <property type="entry name" value="SLR2084 PROTEIN-RELATED"/>
    <property type="match status" value="1"/>
</dbReference>
<proteinExistence type="predicted"/>
<name>A0A7C3ZN97_9CYAN</name>
<dbReference type="PANTHER" id="PTHR47152:SF2">
    <property type="entry name" value="SLR2084 PROTEIN"/>
    <property type="match status" value="1"/>
</dbReference>
<organism evidence="2">
    <name type="scientific">Planktothricoides sp. SpSt-374</name>
    <dbReference type="NCBI Taxonomy" id="2282167"/>
    <lineage>
        <taxon>Bacteria</taxon>
        <taxon>Bacillati</taxon>
        <taxon>Cyanobacteriota</taxon>
        <taxon>Cyanophyceae</taxon>
        <taxon>Oscillatoriophycideae</taxon>
        <taxon>Oscillatoriales</taxon>
        <taxon>Oscillatoriaceae</taxon>
        <taxon>Planktothricoides</taxon>
    </lineage>
</organism>
<comment type="caution">
    <text evidence="2">The sequence shown here is derived from an EMBL/GenBank/DDBJ whole genome shotgun (WGS) entry which is preliminary data.</text>
</comment>
<feature type="domain" description="Putative restriction endonuclease" evidence="1">
    <location>
        <begin position="13"/>
        <end position="72"/>
    </location>
</feature>
<accession>A0A7C3ZN97</accession>
<dbReference type="InterPro" id="IPR008538">
    <property type="entry name" value="Uma2"/>
</dbReference>
<evidence type="ECO:0000313" key="2">
    <source>
        <dbReference type="EMBL" id="HGG03145.1"/>
    </source>
</evidence>
<reference evidence="2" key="1">
    <citation type="journal article" date="2020" name="mSystems">
        <title>Genome- and Community-Level Interaction Insights into Carbon Utilization and Element Cycling Functions of Hydrothermarchaeota in Hydrothermal Sediment.</title>
        <authorList>
            <person name="Zhou Z."/>
            <person name="Liu Y."/>
            <person name="Xu W."/>
            <person name="Pan J."/>
            <person name="Luo Z.H."/>
            <person name="Li M."/>
        </authorList>
    </citation>
    <scope>NUCLEOTIDE SEQUENCE [LARGE SCALE GENOMIC DNA]</scope>
    <source>
        <strain evidence="2">SpSt-374</strain>
    </source>
</reference>
<evidence type="ECO:0000259" key="1">
    <source>
        <dbReference type="Pfam" id="PF05685"/>
    </source>
</evidence>
<dbReference type="EMBL" id="DSPX01000218">
    <property type="protein sequence ID" value="HGG03145.1"/>
    <property type="molecule type" value="Genomic_DNA"/>
</dbReference>
<sequence length="110" mass="12513">MQNEAVIRGKTEINLTIDPPPDLVLESDFTNSSVNKDAIYSSIGVPELWRYKRDTLLVYHLVDGAYQLQDKSLAFPVLPVAEIPQFIEASKTQGQRGAVRLFRQRIRELL</sequence>
<dbReference type="AlphaFoldDB" id="A0A7C3ZN97"/>
<protein>
    <recommendedName>
        <fullName evidence="1">Putative restriction endonuclease domain-containing protein</fullName>
    </recommendedName>
</protein>
<gene>
    <name evidence="2" type="ORF">ENR15_21525</name>
</gene>
<dbReference type="Pfam" id="PF05685">
    <property type="entry name" value="Uma2"/>
    <property type="match status" value="1"/>
</dbReference>